<proteinExistence type="predicted"/>
<comment type="caution">
    <text evidence="1">The sequence shown here is derived from an EMBL/GenBank/DDBJ whole genome shotgun (WGS) entry which is preliminary data.</text>
</comment>
<gene>
    <name evidence="1" type="ORF">A8990_10297</name>
</gene>
<organism evidence="1 2">
    <name type="scientific">Paenibacillus taihuensis</name>
    <dbReference type="NCBI Taxonomy" id="1156355"/>
    <lineage>
        <taxon>Bacteria</taxon>
        <taxon>Bacillati</taxon>
        <taxon>Bacillota</taxon>
        <taxon>Bacilli</taxon>
        <taxon>Bacillales</taxon>
        <taxon>Paenibacillaceae</taxon>
        <taxon>Paenibacillus</taxon>
    </lineage>
</organism>
<evidence type="ECO:0000313" key="1">
    <source>
        <dbReference type="EMBL" id="REE93013.1"/>
    </source>
</evidence>
<protein>
    <submittedName>
        <fullName evidence="1">Uncharacterized protein</fullName>
    </submittedName>
</protein>
<dbReference type="AlphaFoldDB" id="A0A3D9SJF9"/>
<name>A0A3D9SJF9_9BACL</name>
<sequence length="90" mass="10454">MRLEDALFNWLQIQIVADARPDDQAAADTRDFFLQILTEDHGISALSIHKIDDTMFHLRYEKEGKPKLQMIPRESGEQLLQDINANPKYN</sequence>
<dbReference type="RefSeq" id="WP_116187472.1">
    <property type="nucleotide sequence ID" value="NZ_QTTN01000002.1"/>
</dbReference>
<dbReference type="Proteomes" id="UP000256304">
    <property type="component" value="Unassembled WGS sequence"/>
</dbReference>
<keyword evidence="2" id="KW-1185">Reference proteome</keyword>
<evidence type="ECO:0000313" key="2">
    <source>
        <dbReference type="Proteomes" id="UP000256304"/>
    </source>
</evidence>
<accession>A0A3D9SJF9</accession>
<reference evidence="1 2" key="1">
    <citation type="submission" date="2018-08" db="EMBL/GenBank/DDBJ databases">
        <title>Genomic Encyclopedia of Type Strains, Phase III (KMG-III): the genomes of soil and plant-associated and newly described type strains.</title>
        <authorList>
            <person name="Whitman W."/>
        </authorList>
    </citation>
    <scope>NUCLEOTIDE SEQUENCE [LARGE SCALE GENOMIC DNA]</scope>
    <source>
        <strain evidence="1 2">CGMCC 1.10966</strain>
    </source>
</reference>
<dbReference type="OrthoDB" id="2692034at2"/>
<dbReference type="EMBL" id="QTTN01000002">
    <property type="protein sequence ID" value="REE93013.1"/>
    <property type="molecule type" value="Genomic_DNA"/>
</dbReference>